<feature type="domain" description="HTH cro/C1-type" evidence="5">
    <location>
        <begin position="10"/>
        <end position="53"/>
    </location>
</feature>
<dbReference type="SUPFAM" id="SSF53822">
    <property type="entry name" value="Periplasmic binding protein-like I"/>
    <property type="match status" value="1"/>
</dbReference>
<dbReference type="Gene3D" id="3.40.50.2300">
    <property type="match status" value="2"/>
</dbReference>
<evidence type="ECO:0000256" key="3">
    <source>
        <dbReference type="ARBA" id="ARBA00023163"/>
    </source>
</evidence>
<dbReference type="NCBIfam" id="NF011563">
    <property type="entry name" value="PRK14987.1"/>
    <property type="match status" value="1"/>
</dbReference>
<sequence>MYMTKKKRPTLQDVADRVGVTKMTVSRYLKDPAQVSAAAGEKIAQALDELGYIRNRAPDILSNAKSHAIGVLLPSLTNQVFAEVLRGIEQVTEAAGYQTMLAHYGYSAKVEEERIASLLSYNVDGLILSESYHTARTLKMIQTAGVPVVEIMDVCSSCIEQAVGIDNIAAARAMVEAMIARGYRHIVYLGARQDVRTLQRQQGYAAAMQLHGLMPRSLLTERASSYSLGADLLAEALDKYPELDGIFCTNDDLAVGAIFECQRRGIAVPGRIGVAGFHGHDIGQAIVPKLASVITPRKAMGQAAAERLLARLHGEPIHERTLDLGFELKLGESL</sequence>
<dbReference type="SUPFAM" id="SSF47413">
    <property type="entry name" value="lambda repressor-like DNA-binding domains"/>
    <property type="match status" value="1"/>
</dbReference>
<dbReference type="InterPro" id="IPR028082">
    <property type="entry name" value="Peripla_BP_I"/>
</dbReference>
<dbReference type="EMBL" id="JAERTZ010000035">
    <property type="protein sequence ID" value="MBL1379433.1"/>
    <property type="molecule type" value="Genomic_DNA"/>
</dbReference>
<dbReference type="PANTHER" id="PTHR30146:SF2">
    <property type="entry name" value="HTH-TYPE TRANSCRIPTIONAL REGULATOR GNTR"/>
    <property type="match status" value="1"/>
</dbReference>
<dbReference type="InterPro" id="IPR010982">
    <property type="entry name" value="Lambda_DNA-bd_dom_sf"/>
</dbReference>
<comment type="caution">
    <text evidence="6">The sequence shown here is derived from an EMBL/GenBank/DDBJ whole genome shotgun (WGS) entry which is preliminary data.</text>
</comment>
<proteinExistence type="predicted"/>
<dbReference type="Pfam" id="PF00532">
    <property type="entry name" value="Peripla_BP_1"/>
    <property type="match status" value="1"/>
</dbReference>
<accession>A0ABS1QX25</accession>
<feature type="domain" description="HTH lacI-type" evidence="4">
    <location>
        <begin position="9"/>
        <end position="63"/>
    </location>
</feature>
<dbReference type="Gene3D" id="1.10.260.40">
    <property type="entry name" value="lambda repressor-like DNA-binding domains"/>
    <property type="match status" value="1"/>
</dbReference>
<dbReference type="CDD" id="cd01392">
    <property type="entry name" value="HTH_LacI"/>
    <property type="match status" value="1"/>
</dbReference>
<evidence type="ECO:0000259" key="4">
    <source>
        <dbReference type="PROSITE" id="PS50932"/>
    </source>
</evidence>
<dbReference type="PANTHER" id="PTHR30146">
    <property type="entry name" value="LACI-RELATED TRANSCRIPTIONAL REPRESSOR"/>
    <property type="match status" value="1"/>
</dbReference>
<dbReference type="PROSITE" id="PS50932">
    <property type="entry name" value="HTH_LACI_2"/>
    <property type="match status" value="1"/>
</dbReference>
<organism evidence="6 7">
    <name type="scientific">Zobellella iuensis</name>
    <dbReference type="NCBI Taxonomy" id="2803811"/>
    <lineage>
        <taxon>Bacteria</taxon>
        <taxon>Pseudomonadati</taxon>
        <taxon>Pseudomonadota</taxon>
        <taxon>Gammaproteobacteria</taxon>
        <taxon>Aeromonadales</taxon>
        <taxon>Aeromonadaceae</taxon>
        <taxon>Zobellella</taxon>
    </lineage>
</organism>
<dbReference type="PROSITE" id="PS50943">
    <property type="entry name" value="HTH_CROC1"/>
    <property type="match status" value="1"/>
</dbReference>
<dbReference type="InterPro" id="IPR001387">
    <property type="entry name" value="Cro/C1-type_HTH"/>
</dbReference>
<dbReference type="Pfam" id="PF00356">
    <property type="entry name" value="LacI"/>
    <property type="match status" value="1"/>
</dbReference>
<evidence type="ECO:0000313" key="7">
    <source>
        <dbReference type="Proteomes" id="UP000638570"/>
    </source>
</evidence>
<gene>
    <name evidence="6" type="primary">gntR</name>
    <name evidence="6" type="ORF">JKV55_19200</name>
</gene>
<dbReference type="InterPro" id="IPR001761">
    <property type="entry name" value="Peripla_BP/Lac1_sug-bd_dom"/>
</dbReference>
<dbReference type="PROSITE" id="PS00356">
    <property type="entry name" value="HTH_LACI_1"/>
    <property type="match status" value="1"/>
</dbReference>
<protein>
    <submittedName>
        <fullName evidence="6">Gluconate operon transcriptional repressor GntR</fullName>
    </submittedName>
</protein>
<evidence type="ECO:0000259" key="5">
    <source>
        <dbReference type="PROSITE" id="PS50943"/>
    </source>
</evidence>
<dbReference type="CDD" id="cd01575">
    <property type="entry name" value="PBP1_GntR"/>
    <property type="match status" value="1"/>
</dbReference>
<keyword evidence="1" id="KW-0805">Transcription regulation</keyword>
<name>A0ABS1QX25_9GAMM</name>
<evidence type="ECO:0000256" key="1">
    <source>
        <dbReference type="ARBA" id="ARBA00023015"/>
    </source>
</evidence>
<keyword evidence="3" id="KW-0804">Transcription</keyword>
<reference evidence="7" key="1">
    <citation type="submission" date="2021-01" db="EMBL/GenBank/DDBJ databases">
        <title>Genome public.</title>
        <authorList>
            <person name="Liu C."/>
            <person name="Sun Q."/>
        </authorList>
    </citation>
    <scope>NUCLEOTIDE SEQUENCE [LARGE SCALE GENOMIC DNA]</scope>
    <source>
        <strain evidence="7">CGMCC 1.18722</strain>
    </source>
</reference>
<dbReference type="Proteomes" id="UP000638570">
    <property type="component" value="Unassembled WGS sequence"/>
</dbReference>
<evidence type="ECO:0000313" key="6">
    <source>
        <dbReference type="EMBL" id="MBL1379433.1"/>
    </source>
</evidence>
<dbReference type="InterPro" id="IPR000843">
    <property type="entry name" value="HTH_LacI"/>
</dbReference>
<keyword evidence="2" id="KW-0238">DNA-binding</keyword>
<evidence type="ECO:0000256" key="2">
    <source>
        <dbReference type="ARBA" id="ARBA00023125"/>
    </source>
</evidence>
<keyword evidence="7" id="KW-1185">Reference proteome</keyword>
<dbReference type="SMART" id="SM00354">
    <property type="entry name" value="HTH_LACI"/>
    <property type="match status" value="1"/>
</dbReference>